<dbReference type="EMBL" id="JAMZEJ010000008">
    <property type="protein sequence ID" value="MCQ8241840.1"/>
    <property type="molecule type" value="Genomic_DNA"/>
</dbReference>
<evidence type="ECO:0000256" key="3">
    <source>
        <dbReference type="ARBA" id="ARBA00023239"/>
    </source>
</evidence>
<dbReference type="Proteomes" id="UP001524547">
    <property type="component" value="Unassembled WGS sequence"/>
</dbReference>
<keyword evidence="2 6" id="KW-0963">Cytoplasm</keyword>
<dbReference type="PANTHER" id="PTHR10889">
    <property type="entry name" value="DEOXYRIBOSE-PHOSPHATE ALDOLASE"/>
    <property type="match status" value="1"/>
</dbReference>
<evidence type="ECO:0000256" key="5">
    <source>
        <dbReference type="ARBA" id="ARBA00048791"/>
    </source>
</evidence>
<gene>
    <name evidence="6 7" type="primary">deoC</name>
    <name evidence="7" type="ORF">NFI88_13440</name>
</gene>
<dbReference type="SUPFAM" id="SSF51569">
    <property type="entry name" value="Aldolase"/>
    <property type="match status" value="1"/>
</dbReference>
<dbReference type="InterPro" id="IPR013785">
    <property type="entry name" value="Aldolase_TIM"/>
</dbReference>
<comment type="similarity">
    <text evidence="1 6">Belongs to the DeoC/FbaB aldolase family. DeoC type 1 subfamily.</text>
</comment>
<comment type="caution">
    <text evidence="7">The sequence shown here is derived from an EMBL/GenBank/DDBJ whole genome shotgun (WGS) entry which is preliminary data.</text>
</comment>
<evidence type="ECO:0000313" key="7">
    <source>
        <dbReference type="EMBL" id="MCQ8241840.1"/>
    </source>
</evidence>
<keyword evidence="8" id="KW-1185">Reference proteome</keyword>
<feature type="active site" description="Schiff-base intermediate with acetaldehyde" evidence="6">
    <location>
        <position position="146"/>
    </location>
</feature>
<keyword evidence="3 6" id="KW-0456">Lyase</keyword>
<evidence type="ECO:0000256" key="4">
    <source>
        <dbReference type="ARBA" id="ARBA00023270"/>
    </source>
</evidence>
<dbReference type="NCBIfam" id="TIGR00126">
    <property type="entry name" value="deoC"/>
    <property type="match status" value="1"/>
</dbReference>
<dbReference type="SMART" id="SM01133">
    <property type="entry name" value="DeoC"/>
    <property type="match status" value="1"/>
</dbReference>
<comment type="catalytic activity">
    <reaction evidence="5 6">
        <text>2-deoxy-D-ribose 5-phosphate = D-glyceraldehyde 3-phosphate + acetaldehyde</text>
        <dbReference type="Rhea" id="RHEA:12821"/>
        <dbReference type="ChEBI" id="CHEBI:15343"/>
        <dbReference type="ChEBI" id="CHEBI:59776"/>
        <dbReference type="ChEBI" id="CHEBI:62877"/>
        <dbReference type="EC" id="4.1.2.4"/>
    </reaction>
</comment>
<dbReference type="Gene3D" id="3.20.20.70">
    <property type="entry name" value="Aldolase class I"/>
    <property type="match status" value="1"/>
</dbReference>
<evidence type="ECO:0000256" key="2">
    <source>
        <dbReference type="ARBA" id="ARBA00022490"/>
    </source>
</evidence>
<dbReference type="Pfam" id="PF01791">
    <property type="entry name" value="DeoC"/>
    <property type="match status" value="1"/>
</dbReference>
<dbReference type="CDD" id="cd00959">
    <property type="entry name" value="DeoC"/>
    <property type="match status" value="1"/>
</dbReference>
<reference evidence="7 8" key="1">
    <citation type="submission" date="2022-06" db="EMBL/GenBank/DDBJ databases">
        <title>Rhizosaccharibacter gen. nov. sp. nov. KSS12, endophytic bacteria isolated from sugarcane.</title>
        <authorList>
            <person name="Pitiwittayakul N."/>
        </authorList>
    </citation>
    <scope>NUCLEOTIDE SEQUENCE [LARGE SCALE GENOMIC DNA]</scope>
    <source>
        <strain evidence="7 8">KSS12</strain>
    </source>
</reference>
<name>A0ABT1VZS8_9PROT</name>
<comment type="subcellular location">
    <subcellularLocation>
        <location evidence="6">Cytoplasm</location>
    </subcellularLocation>
</comment>
<feature type="active site" description="Proton donor/acceptor" evidence="6">
    <location>
        <position position="175"/>
    </location>
</feature>
<dbReference type="InterPro" id="IPR002915">
    <property type="entry name" value="DeoC/FbaB/LacD_aldolase"/>
</dbReference>
<dbReference type="PIRSF" id="PIRSF001357">
    <property type="entry name" value="DeoC"/>
    <property type="match status" value="1"/>
</dbReference>
<protein>
    <recommendedName>
        <fullName evidence="6">Deoxyribose-phosphate aldolase</fullName>
        <shortName evidence="6">DERA</shortName>
        <ecNumber evidence="6">4.1.2.4</ecNumber>
    </recommendedName>
    <alternativeName>
        <fullName evidence="6">2-deoxy-D-ribose 5-phosphate aldolase</fullName>
    </alternativeName>
    <alternativeName>
        <fullName evidence="6">Phosphodeoxyriboaldolase</fullName>
        <shortName evidence="6">Deoxyriboaldolase</shortName>
    </alternativeName>
</protein>
<evidence type="ECO:0000256" key="6">
    <source>
        <dbReference type="HAMAP-Rule" id="MF_00114"/>
    </source>
</evidence>
<dbReference type="InterPro" id="IPR028581">
    <property type="entry name" value="DeoC_typeI"/>
</dbReference>
<sequence length="216" mass="22217">MIDHTILKPDATEAEVGRFCREAIQHGFRSVCVNSVHVPLVAAALRGSEVLTCAVVGFPLGAMPSAIKAAETRLAVENGAGEIDMVIPVGALIEGRNDAVRDDIAAVRDASRGAVLKVIIETCLLTDEQKRTACRLSVEAGADFVKTSTGFSSGGATTADIRLMRETVGPKLGVKASGGVRTPDVARAMIEAGATRIGTSSGISLISAGEAPAGSY</sequence>
<comment type="pathway">
    <text evidence="6">Carbohydrate degradation; 2-deoxy-D-ribose 1-phosphate degradation; D-glyceraldehyde 3-phosphate and acetaldehyde from 2-deoxy-alpha-D-ribose 1-phosphate: step 2/2.</text>
</comment>
<dbReference type="InterPro" id="IPR011343">
    <property type="entry name" value="DeoC"/>
</dbReference>
<evidence type="ECO:0000313" key="8">
    <source>
        <dbReference type="Proteomes" id="UP001524547"/>
    </source>
</evidence>
<comment type="function">
    <text evidence="6">Catalyzes a reversible aldol reaction between acetaldehyde and D-glyceraldehyde 3-phosphate to generate 2-deoxy-D-ribose 5-phosphate.</text>
</comment>
<feature type="active site" description="Proton donor/acceptor" evidence="6">
    <location>
        <position position="84"/>
    </location>
</feature>
<keyword evidence="4 6" id="KW-0704">Schiff base</keyword>
<dbReference type="EC" id="4.1.2.4" evidence="6"/>
<evidence type="ECO:0000256" key="1">
    <source>
        <dbReference type="ARBA" id="ARBA00010936"/>
    </source>
</evidence>
<dbReference type="GO" id="GO:0004139">
    <property type="term" value="F:deoxyribose-phosphate aldolase activity"/>
    <property type="evidence" value="ECO:0007669"/>
    <property type="project" value="UniProtKB-EC"/>
</dbReference>
<dbReference type="PANTHER" id="PTHR10889:SF1">
    <property type="entry name" value="DEOXYRIBOSE-PHOSPHATE ALDOLASE"/>
    <property type="match status" value="1"/>
</dbReference>
<accession>A0ABT1VZS8</accession>
<organism evidence="7 8">
    <name type="scientific">Rhizosaccharibacter radicis</name>
    <dbReference type="NCBI Taxonomy" id="2782605"/>
    <lineage>
        <taxon>Bacteria</taxon>
        <taxon>Pseudomonadati</taxon>
        <taxon>Pseudomonadota</taxon>
        <taxon>Alphaproteobacteria</taxon>
        <taxon>Acetobacterales</taxon>
        <taxon>Acetobacteraceae</taxon>
        <taxon>Rhizosaccharibacter</taxon>
    </lineage>
</organism>
<dbReference type="HAMAP" id="MF_00114">
    <property type="entry name" value="DeoC_type1"/>
    <property type="match status" value="1"/>
</dbReference>
<proteinExistence type="inferred from homology"/>